<dbReference type="SUPFAM" id="SSF53187">
    <property type="entry name" value="Zn-dependent exopeptidases"/>
    <property type="match status" value="1"/>
</dbReference>
<dbReference type="InterPro" id="IPR002933">
    <property type="entry name" value="Peptidase_M20"/>
</dbReference>
<dbReference type="NCBIfam" id="TIGR01879">
    <property type="entry name" value="hydantase"/>
    <property type="match status" value="1"/>
</dbReference>
<evidence type="ECO:0000313" key="4">
    <source>
        <dbReference type="EMBL" id="RLL63631.1"/>
    </source>
</evidence>
<keyword evidence="2 4" id="KW-0378">Hydrolase</keyword>
<name>A0A421BL20_9RHOB</name>
<keyword evidence="3" id="KW-0862">Zinc</keyword>
<feature type="binding site" evidence="3">
    <location>
        <position position="87"/>
    </location>
    <ligand>
        <name>Zn(2+)</name>
        <dbReference type="ChEBI" id="CHEBI:29105"/>
        <label>1</label>
    </ligand>
</feature>
<dbReference type="PIRSF" id="PIRSF001235">
    <property type="entry name" value="Amidase_carbamoylase"/>
    <property type="match status" value="1"/>
</dbReference>
<comment type="cofactor">
    <cofactor evidence="3">
        <name>Zn(2+)</name>
        <dbReference type="ChEBI" id="CHEBI:29105"/>
    </cofactor>
    <text evidence="3">Binds 2 Zn(2+) ions per subunit.</text>
</comment>
<dbReference type="PANTHER" id="PTHR32494:SF5">
    <property type="entry name" value="ALLANTOATE AMIDOHYDROLASE"/>
    <property type="match status" value="1"/>
</dbReference>
<dbReference type="RefSeq" id="WP_121534502.1">
    <property type="nucleotide sequence ID" value="NZ_RCHI01000016.1"/>
</dbReference>
<dbReference type="GO" id="GO:0046872">
    <property type="term" value="F:metal ion binding"/>
    <property type="evidence" value="ECO:0007669"/>
    <property type="project" value="UniProtKB-KW"/>
</dbReference>
<feature type="binding site" evidence="3">
    <location>
        <position position="98"/>
    </location>
    <ligand>
        <name>Zn(2+)</name>
        <dbReference type="ChEBI" id="CHEBI:29105"/>
        <label>1</label>
    </ligand>
</feature>
<evidence type="ECO:0000256" key="3">
    <source>
        <dbReference type="PIRSR" id="PIRSR001235-1"/>
    </source>
</evidence>
<feature type="binding site" evidence="3">
    <location>
        <position position="98"/>
    </location>
    <ligand>
        <name>Zn(2+)</name>
        <dbReference type="ChEBI" id="CHEBI:29105"/>
        <label>2</label>
    </ligand>
</feature>
<keyword evidence="5" id="KW-1185">Reference proteome</keyword>
<sequence length="428" mass="45769">MSDTLELAQIDAGLFQTLMDKVSEFGSTGDGGVDRPVLTDAHKAARDWFISELTARGYTVVIDDIGNLFGRIDLAGPDAPLVMLGSHLDSQPKGGRFDGAYGVMAALAAVETWRATAAAQGIAPKCNYVVADWMNEEGARFQPSLLGSSVWAGLVERDWALERRDRDGKSVGEELVRTGFNGTGVMPKPDLYLEIHIEGDSKMEQAGARIAPYARHWGAYKVRIEVTGEQNHTGPTPMEERKDAVLGAALIIAKVRELAETAADTLYTSVARVDISPNSPNIVPGKAILFAELRSPEQAMLDWSLGELRKALPGLAAQANVSAEIAAIDERPAGRFDPRLVKLTEQAADAFGYPRMELDTVGGHDAVAVNAILPAIVIAVPSVNGVIHRNDEYTSPEDLAAGCDVFVDIVRRVDQAGGDLDKAVGANA</sequence>
<accession>A0A421BL20</accession>
<dbReference type="AlphaFoldDB" id="A0A421BL20"/>
<proteinExistence type="inferred from homology"/>
<evidence type="ECO:0000313" key="5">
    <source>
        <dbReference type="Proteomes" id="UP000279673"/>
    </source>
</evidence>
<dbReference type="NCBIfam" id="NF006772">
    <property type="entry name" value="PRK09290.2-1"/>
    <property type="match status" value="1"/>
</dbReference>
<dbReference type="Gene3D" id="3.40.630.10">
    <property type="entry name" value="Zn peptidases"/>
    <property type="match status" value="1"/>
</dbReference>
<feature type="binding site" evidence="3">
    <location>
        <position position="196"/>
    </location>
    <ligand>
        <name>Zn(2+)</name>
        <dbReference type="ChEBI" id="CHEBI:29105"/>
        <label>1</label>
    </ligand>
</feature>
<dbReference type="CDD" id="cd03884">
    <property type="entry name" value="M20_bAS"/>
    <property type="match status" value="1"/>
</dbReference>
<dbReference type="SUPFAM" id="SSF55031">
    <property type="entry name" value="Bacterial exopeptidase dimerisation domain"/>
    <property type="match status" value="1"/>
</dbReference>
<comment type="caution">
    <text evidence="4">The sequence shown here is derived from an EMBL/GenBank/DDBJ whole genome shotgun (WGS) entry which is preliminary data.</text>
</comment>
<feature type="binding site" evidence="3">
    <location>
        <position position="137"/>
    </location>
    <ligand>
        <name>Zn(2+)</name>
        <dbReference type="ChEBI" id="CHEBI:29105"/>
        <label>2</label>
    </ligand>
</feature>
<dbReference type="EMBL" id="RCHI01000016">
    <property type="protein sequence ID" value="RLL63631.1"/>
    <property type="molecule type" value="Genomic_DNA"/>
</dbReference>
<protein>
    <submittedName>
        <fullName evidence="4">Zn-dependent hydrolase</fullName>
    </submittedName>
</protein>
<comment type="similarity">
    <text evidence="1">Belongs to the peptidase M20 family.</text>
</comment>
<organism evidence="4 5">
    <name type="scientific">Paenirhodobacter hankyongi</name>
    <dbReference type="NCBI Taxonomy" id="2294033"/>
    <lineage>
        <taxon>Bacteria</taxon>
        <taxon>Pseudomonadati</taxon>
        <taxon>Pseudomonadota</taxon>
        <taxon>Alphaproteobacteria</taxon>
        <taxon>Rhodobacterales</taxon>
        <taxon>Rhodobacter group</taxon>
        <taxon>Paenirhodobacter</taxon>
    </lineage>
</organism>
<dbReference type="InterPro" id="IPR036264">
    <property type="entry name" value="Bact_exopeptidase_dim_dom"/>
</dbReference>
<dbReference type="Proteomes" id="UP000279673">
    <property type="component" value="Unassembled WGS sequence"/>
</dbReference>
<dbReference type="Gene3D" id="3.30.70.360">
    <property type="match status" value="1"/>
</dbReference>
<feature type="binding site" evidence="3">
    <location>
        <position position="388"/>
    </location>
    <ligand>
        <name>Zn(2+)</name>
        <dbReference type="ChEBI" id="CHEBI:29105"/>
        <label>2</label>
    </ligand>
</feature>
<evidence type="ECO:0000256" key="2">
    <source>
        <dbReference type="ARBA" id="ARBA00022801"/>
    </source>
</evidence>
<dbReference type="InterPro" id="IPR010158">
    <property type="entry name" value="Amidase_Cbmase"/>
</dbReference>
<dbReference type="GO" id="GO:0016813">
    <property type="term" value="F:hydrolase activity, acting on carbon-nitrogen (but not peptide) bonds, in linear amidines"/>
    <property type="evidence" value="ECO:0007669"/>
    <property type="project" value="InterPro"/>
</dbReference>
<evidence type="ECO:0000256" key="1">
    <source>
        <dbReference type="ARBA" id="ARBA00006153"/>
    </source>
</evidence>
<gene>
    <name evidence="4" type="ORF">DYS74_15020</name>
</gene>
<keyword evidence="3" id="KW-0479">Metal-binding</keyword>
<dbReference type="Pfam" id="PF01546">
    <property type="entry name" value="Peptidase_M20"/>
    <property type="match status" value="1"/>
</dbReference>
<dbReference type="PANTHER" id="PTHR32494">
    <property type="entry name" value="ALLANTOATE DEIMINASE-RELATED"/>
    <property type="match status" value="1"/>
</dbReference>
<reference evidence="4 5" key="1">
    <citation type="submission" date="2018-10" db="EMBL/GenBank/DDBJ databases">
        <title>Rhodobacter sp . BO-81.</title>
        <authorList>
            <person name="Im W.T."/>
        </authorList>
    </citation>
    <scope>NUCLEOTIDE SEQUENCE [LARGE SCALE GENOMIC DNA]</scope>
    <source>
        <strain evidence="4 5">BO-81</strain>
    </source>
</reference>